<reference evidence="4" key="1">
    <citation type="journal article" date="2014" name="Int. J. Syst. Evol. Microbiol.">
        <title>Complete genome sequence of Corynebacterium casei LMG S-19264T (=DSM 44701T), isolated from a smear-ripened cheese.</title>
        <authorList>
            <consortium name="US DOE Joint Genome Institute (JGI-PGF)"/>
            <person name="Walter F."/>
            <person name="Albersmeier A."/>
            <person name="Kalinowski J."/>
            <person name="Ruckert C."/>
        </authorList>
    </citation>
    <scope>NUCLEOTIDE SEQUENCE</scope>
    <source>
        <strain evidence="4">VKM Ac-2007</strain>
    </source>
</reference>
<sequence length="394" mass="40342">MKDLGSLVEGTACQLAARHVGVVVAAIAGDSVEIGGAGRTGGGYGGAPDSGRDDVPGADTVFEIGSLTKVFTALVLARMVVAGTAGLDEPLVELLPEGARVPSRDGAEITLRHLATHTSGLPRLPKGMLLPALLNPSKPDPYAGCTADVLLRGLAATKLGATPGRRFRYSNLGAGLLGLALAHRAGVDYETLVAREICEPLGLADTGVTVDGDRARRFAQGHSRKHKPIAEWHLADLAGAGGLRSTAADLVAFVRAQLDAGTGAVAAPPDGDAAARSNGGGGEGAVRSNGGVSGAAARSGGGAGEMAEAIRLTREVEQRTSPFSWVHLGWMGQRLHAGQGGHLQIWHNGGTGGFVSFAGFDPEKKVAAIVLSNTQRSVDKEGFELLKILQSWNS</sequence>
<name>A0A9W6MEH1_9ACTN</name>
<evidence type="ECO:0000256" key="2">
    <source>
        <dbReference type="SAM" id="MobiDB-lite"/>
    </source>
</evidence>
<dbReference type="InterPro" id="IPR051478">
    <property type="entry name" value="Beta-lactamase-like_AB/R"/>
</dbReference>
<evidence type="ECO:0000259" key="3">
    <source>
        <dbReference type="Pfam" id="PF00144"/>
    </source>
</evidence>
<dbReference type="RefSeq" id="WP_271219521.1">
    <property type="nucleotide sequence ID" value="NZ_BAAAVD010000066.1"/>
</dbReference>
<reference evidence="4" key="2">
    <citation type="submission" date="2023-01" db="EMBL/GenBank/DDBJ databases">
        <authorList>
            <person name="Sun Q."/>
            <person name="Evtushenko L."/>
        </authorList>
    </citation>
    <scope>NUCLEOTIDE SEQUENCE</scope>
    <source>
        <strain evidence="4">VKM Ac-2007</strain>
    </source>
</reference>
<dbReference type="Pfam" id="PF00144">
    <property type="entry name" value="Beta-lactamase"/>
    <property type="match status" value="1"/>
</dbReference>
<evidence type="ECO:0000313" key="5">
    <source>
        <dbReference type="Proteomes" id="UP001143474"/>
    </source>
</evidence>
<keyword evidence="5" id="KW-1185">Reference proteome</keyword>
<comment type="similarity">
    <text evidence="1">Belongs to the beta-lactamase family.</text>
</comment>
<dbReference type="EMBL" id="BSEV01000010">
    <property type="protein sequence ID" value="GLK11127.1"/>
    <property type="molecule type" value="Genomic_DNA"/>
</dbReference>
<dbReference type="InterPro" id="IPR001466">
    <property type="entry name" value="Beta-lactam-related"/>
</dbReference>
<evidence type="ECO:0000313" key="4">
    <source>
        <dbReference type="EMBL" id="GLK11127.1"/>
    </source>
</evidence>
<proteinExistence type="inferred from homology"/>
<evidence type="ECO:0000256" key="1">
    <source>
        <dbReference type="ARBA" id="ARBA00038473"/>
    </source>
</evidence>
<keyword evidence="4" id="KW-0378">Hydrolase</keyword>
<gene>
    <name evidence="4" type="ORF">GCM10017600_45330</name>
</gene>
<feature type="domain" description="Beta-lactamase-related" evidence="3">
    <location>
        <begin position="18"/>
        <end position="378"/>
    </location>
</feature>
<protein>
    <submittedName>
        <fullName evidence="4">Serine hydrolase</fullName>
    </submittedName>
</protein>
<accession>A0A9W6MEH1</accession>
<dbReference type="SUPFAM" id="SSF56601">
    <property type="entry name" value="beta-lactamase/transpeptidase-like"/>
    <property type="match status" value="1"/>
</dbReference>
<organism evidence="4 5">
    <name type="scientific">Streptosporangium carneum</name>
    <dbReference type="NCBI Taxonomy" id="47481"/>
    <lineage>
        <taxon>Bacteria</taxon>
        <taxon>Bacillati</taxon>
        <taxon>Actinomycetota</taxon>
        <taxon>Actinomycetes</taxon>
        <taxon>Streptosporangiales</taxon>
        <taxon>Streptosporangiaceae</taxon>
        <taxon>Streptosporangium</taxon>
    </lineage>
</organism>
<dbReference type="Proteomes" id="UP001143474">
    <property type="component" value="Unassembled WGS sequence"/>
</dbReference>
<comment type="caution">
    <text evidence="4">The sequence shown here is derived from an EMBL/GenBank/DDBJ whole genome shotgun (WGS) entry which is preliminary data.</text>
</comment>
<dbReference type="PANTHER" id="PTHR22935">
    <property type="entry name" value="PENICILLIN-BINDING PROTEIN"/>
    <property type="match status" value="1"/>
</dbReference>
<dbReference type="InterPro" id="IPR012338">
    <property type="entry name" value="Beta-lactam/transpept-like"/>
</dbReference>
<dbReference type="PANTHER" id="PTHR22935:SF95">
    <property type="entry name" value="BETA-LACTAMASE-LIKE 1-RELATED"/>
    <property type="match status" value="1"/>
</dbReference>
<feature type="compositionally biased region" description="Low complexity" evidence="2">
    <location>
        <begin position="285"/>
        <end position="298"/>
    </location>
</feature>
<feature type="region of interest" description="Disordered" evidence="2">
    <location>
        <begin position="269"/>
        <end position="303"/>
    </location>
</feature>
<dbReference type="AlphaFoldDB" id="A0A9W6MEH1"/>
<dbReference type="Gene3D" id="3.40.710.10">
    <property type="entry name" value="DD-peptidase/beta-lactamase superfamily"/>
    <property type="match status" value="1"/>
</dbReference>
<dbReference type="GO" id="GO:0016787">
    <property type="term" value="F:hydrolase activity"/>
    <property type="evidence" value="ECO:0007669"/>
    <property type="project" value="UniProtKB-KW"/>
</dbReference>